<sequence>MATKKIDPALVKTYQDHRIWKLIRNAQAAQHTEMRFHYPISQRAVPFYQKLAGLLSAKGFVVTDIPSESIMPARIGVMHIANLQKGKTL</sequence>
<accession>A0A249Y3J3</accession>
<evidence type="ECO:0000313" key="2">
    <source>
        <dbReference type="Proteomes" id="UP000224362"/>
    </source>
</evidence>
<dbReference type="Proteomes" id="UP000224362">
    <property type="component" value="Segment"/>
</dbReference>
<protein>
    <submittedName>
        <fullName evidence="1">Uncharacterized protein</fullName>
    </submittedName>
</protein>
<proteinExistence type="predicted"/>
<evidence type="ECO:0000313" key="1">
    <source>
        <dbReference type="EMBL" id="ASZ78841.1"/>
    </source>
</evidence>
<name>A0A249Y3J3_9CAUD</name>
<reference evidence="1 2" key="1">
    <citation type="submission" date="2017-06" db="EMBL/GenBank/DDBJ databases">
        <authorList>
            <person name="Kim H.J."/>
            <person name="Triplett B.A."/>
        </authorList>
    </citation>
    <scope>NUCLEOTIDE SEQUENCE [LARGE SCALE GENOMIC DNA]</scope>
</reference>
<gene>
    <name evidence="1" type="ORF">2050H1_075</name>
</gene>
<dbReference type="EMBL" id="MF285619">
    <property type="protein sequence ID" value="ASZ78841.1"/>
    <property type="molecule type" value="Genomic_DNA"/>
</dbReference>
<organism evidence="1 2">
    <name type="scientific">Serratia phage 2050H1</name>
    <dbReference type="NCBI Taxonomy" id="2024250"/>
    <lineage>
        <taxon>Viruses</taxon>
        <taxon>Duplodnaviria</taxon>
        <taxon>Heunggongvirae</taxon>
        <taxon>Uroviricota</taxon>
        <taxon>Caudoviricetes</taxon>
        <taxon>Pantevenvirales</taxon>
        <taxon>Ackermannviridae</taxon>
        <taxon>Miltonvirus</taxon>
        <taxon>Miltonvirus MAM1</taxon>
    </lineage>
</organism>